<proteinExistence type="predicted"/>
<reference evidence="1 2" key="1">
    <citation type="submission" date="2018-06" db="EMBL/GenBank/DDBJ databases">
        <authorList>
            <consortium name="Pathogen Informatics"/>
            <person name="Doyle S."/>
        </authorList>
    </citation>
    <scope>NUCLEOTIDE SEQUENCE [LARGE SCALE GENOMIC DNA]</scope>
    <source>
        <strain evidence="1 2">NCTC13337</strain>
    </source>
</reference>
<gene>
    <name evidence="1" type="ORF">NCTC13337_02307</name>
</gene>
<organism evidence="1 2">
    <name type="scientific">Suttonella ornithocola</name>
    <dbReference type="NCBI Taxonomy" id="279832"/>
    <lineage>
        <taxon>Bacteria</taxon>
        <taxon>Pseudomonadati</taxon>
        <taxon>Pseudomonadota</taxon>
        <taxon>Gammaproteobacteria</taxon>
        <taxon>Cardiobacteriales</taxon>
        <taxon>Cardiobacteriaceae</taxon>
        <taxon>Suttonella</taxon>
    </lineage>
</organism>
<evidence type="ECO:0000313" key="1">
    <source>
        <dbReference type="EMBL" id="SUO97252.1"/>
    </source>
</evidence>
<sequence length="137" mass="16191">MMRQILLFMTLLFFSVSGFASNVRINKLVNLNFEYVRLVKLVSDDCLKTTQKLLGLPDSQDLWISAMGCYSFLLEKREKLEREVLIPLRRLKFPQGELTQKEKDFVALVYIADDNIEEIAKQLEPLIKKYRFKKKRK</sequence>
<dbReference type="EMBL" id="UHIC01000001">
    <property type="protein sequence ID" value="SUO97252.1"/>
    <property type="molecule type" value="Genomic_DNA"/>
</dbReference>
<dbReference type="AlphaFoldDB" id="A0A380MY79"/>
<dbReference type="Proteomes" id="UP000254601">
    <property type="component" value="Unassembled WGS sequence"/>
</dbReference>
<accession>A0A380MY79</accession>
<evidence type="ECO:0000313" key="2">
    <source>
        <dbReference type="Proteomes" id="UP000254601"/>
    </source>
</evidence>
<name>A0A380MY79_9GAMM</name>
<protein>
    <submittedName>
        <fullName evidence="1">Uncharacterized protein</fullName>
    </submittedName>
</protein>
<keyword evidence="2" id="KW-1185">Reference proteome</keyword>